<dbReference type="Proteomes" id="UP000232688">
    <property type="component" value="Unassembled WGS sequence"/>
</dbReference>
<organism evidence="7 8">
    <name type="scientific">Rhizophagus irregularis</name>
    <dbReference type="NCBI Taxonomy" id="588596"/>
    <lineage>
        <taxon>Eukaryota</taxon>
        <taxon>Fungi</taxon>
        <taxon>Fungi incertae sedis</taxon>
        <taxon>Mucoromycota</taxon>
        <taxon>Glomeromycotina</taxon>
        <taxon>Glomeromycetes</taxon>
        <taxon>Glomerales</taxon>
        <taxon>Glomeraceae</taxon>
        <taxon>Rhizophagus</taxon>
    </lineage>
</organism>
<name>A0A2N0R577_9GLOM</name>
<reference evidence="7 8" key="1">
    <citation type="submission" date="2017-10" db="EMBL/GenBank/DDBJ databases">
        <title>Extensive intraspecific genome diversity in a model arbuscular mycorrhizal fungus.</title>
        <authorList>
            <person name="Chen E.C.H."/>
            <person name="Morin E."/>
            <person name="Baudet D."/>
            <person name="Noel J."/>
            <person name="Ndikumana S."/>
            <person name="Charron P."/>
            <person name="St-Onge C."/>
            <person name="Giorgi J."/>
            <person name="Grigoriev I.V."/>
            <person name="Roux C."/>
            <person name="Martin F.M."/>
            <person name="Corradi N."/>
        </authorList>
    </citation>
    <scope>NUCLEOTIDE SEQUENCE [LARGE SCALE GENOMIC DNA]</scope>
    <source>
        <strain evidence="7 8">A1</strain>
    </source>
</reference>
<keyword evidence="3 5" id="KW-1133">Transmembrane helix</keyword>
<dbReference type="Pfam" id="PF00520">
    <property type="entry name" value="Ion_trans"/>
    <property type="match status" value="1"/>
</dbReference>
<keyword evidence="4 5" id="KW-0472">Membrane</keyword>
<accession>A0A2N0R577</accession>
<dbReference type="VEuPathDB" id="FungiDB:RhiirFUN_009023"/>
<evidence type="ECO:0000256" key="2">
    <source>
        <dbReference type="ARBA" id="ARBA00022692"/>
    </source>
</evidence>
<dbReference type="EMBL" id="LLXH01001537">
    <property type="protein sequence ID" value="PKC58465.1"/>
    <property type="molecule type" value="Genomic_DNA"/>
</dbReference>
<dbReference type="VEuPathDB" id="FungiDB:FUN_012761"/>
<evidence type="ECO:0000313" key="7">
    <source>
        <dbReference type="EMBL" id="PKC58465.1"/>
    </source>
</evidence>
<evidence type="ECO:0000313" key="8">
    <source>
        <dbReference type="Proteomes" id="UP000232688"/>
    </source>
</evidence>
<evidence type="ECO:0000259" key="6">
    <source>
        <dbReference type="Pfam" id="PF00520"/>
    </source>
</evidence>
<evidence type="ECO:0000256" key="1">
    <source>
        <dbReference type="ARBA" id="ARBA00004141"/>
    </source>
</evidence>
<feature type="transmembrane region" description="Helical" evidence="5">
    <location>
        <begin position="96"/>
        <end position="119"/>
    </location>
</feature>
<dbReference type="GO" id="GO:0005216">
    <property type="term" value="F:monoatomic ion channel activity"/>
    <property type="evidence" value="ECO:0007669"/>
    <property type="project" value="InterPro"/>
</dbReference>
<feature type="domain" description="Ion transport" evidence="6">
    <location>
        <begin position="51"/>
        <end position="129"/>
    </location>
</feature>
<sequence length="233" mass="27420">MLILRYKVFNIFKKSDFSFKDPTNNNDTNNPWNLATAYHRVFENGTIDPNAYLIQQPDGNTNMFINFKTALLAMYLFLTGDSSSLSNWQYIDNQSLAIMIVFFSLLMGVYIMNLFIGLFSNAIEKVNSRVEYCVYKAEVLAEIELFYLLPQQRRWCAWFPEVIYYYADVSKVRQKIKEMIDEGEWNTNEFSELKQNLLKKLNIQHDPADKVTLQKVLDEIHNLYSNQPNKKLN</sequence>
<evidence type="ECO:0000256" key="5">
    <source>
        <dbReference type="SAM" id="Phobius"/>
    </source>
</evidence>
<proteinExistence type="predicted"/>
<comment type="subcellular location">
    <subcellularLocation>
        <location evidence="1">Membrane</location>
        <topology evidence="1">Multi-pass membrane protein</topology>
    </subcellularLocation>
</comment>
<gene>
    <name evidence="7" type="ORF">RhiirA1_470916</name>
</gene>
<reference evidence="7 8" key="2">
    <citation type="submission" date="2017-10" db="EMBL/GenBank/DDBJ databases">
        <title>Genome analyses suggest a sexual origin of heterokaryosis in a supposedly ancient asexual fungus.</title>
        <authorList>
            <person name="Corradi N."/>
            <person name="Sedzielewska K."/>
            <person name="Noel J."/>
            <person name="Charron P."/>
            <person name="Farinelli L."/>
            <person name="Marton T."/>
            <person name="Kruger M."/>
            <person name="Pelin A."/>
            <person name="Brachmann A."/>
            <person name="Corradi N."/>
        </authorList>
    </citation>
    <scope>NUCLEOTIDE SEQUENCE [LARGE SCALE GENOMIC DNA]</scope>
    <source>
        <strain evidence="7 8">A1</strain>
    </source>
</reference>
<dbReference type="AlphaFoldDB" id="A0A2N0R577"/>
<dbReference type="GO" id="GO:0016020">
    <property type="term" value="C:membrane"/>
    <property type="evidence" value="ECO:0007669"/>
    <property type="project" value="UniProtKB-SubCell"/>
</dbReference>
<dbReference type="VEuPathDB" id="FungiDB:RhiirA1_470916"/>
<protein>
    <recommendedName>
        <fullName evidence="6">Ion transport domain-containing protein</fullName>
    </recommendedName>
</protein>
<evidence type="ECO:0000256" key="3">
    <source>
        <dbReference type="ARBA" id="ARBA00022989"/>
    </source>
</evidence>
<keyword evidence="2 5" id="KW-0812">Transmembrane</keyword>
<dbReference type="InterPro" id="IPR005821">
    <property type="entry name" value="Ion_trans_dom"/>
</dbReference>
<evidence type="ECO:0000256" key="4">
    <source>
        <dbReference type="ARBA" id="ARBA00023136"/>
    </source>
</evidence>
<comment type="caution">
    <text evidence="7">The sequence shown here is derived from an EMBL/GenBank/DDBJ whole genome shotgun (WGS) entry which is preliminary data.</text>
</comment>